<reference evidence="3" key="1">
    <citation type="submission" date="2016-10" db="EMBL/GenBank/DDBJ databases">
        <authorList>
            <person name="Varghese N."/>
            <person name="Submissions S."/>
        </authorList>
    </citation>
    <scope>NUCLEOTIDE SEQUENCE [LARGE SCALE GENOMIC DNA]</scope>
    <source>
        <strain evidence="3">SP</strain>
    </source>
</reference>
<keyword evidence="1" id="KW-1133">Transmembrane helix</keyword>
<dbReference type="EMBL" id="FNPI01000019">
    <property type="protein sequence ID" value="SDZ57984.1"/>
    <property type="molecule type" value="Genomic_DNA"/>
</dbReference>
<keyword evidence="1" id="KW-0812">Transmembrane</keyword>
<protein>
    <submittedName>
        <fullName evidence="2">Uncharacterized protein</fullName>
    </submittedName>
</protein>
<evidence type="ECO:0000256" key="1">
    <source>
        <dbReference type="SAM" id="Phobius"/>
    </source>
</evidence>
<feature type="transmembrane region" description="Helical" evidence="1">
    <location>
        <begin position="58"/>
        <end position="78"/>
    </location>
</feature>
<keyword evidence="1" id="KW-0472">Membrane</keyword>
<sequence length="84" mass="9416">MSVQHYYKLCHDHLGKEVEIRDVHGKVYIGKIEKVDQQNVYLRQSAAPSDYGQGPGVFFLPLAIGALIAIPLIGIAAFRPRAYY</sequence>
<evidence type="ECO:0000313" key="2">
    <source>
        <dbReference type="EMBL" id="SDZ57984.1"/>
    </source>
</evidence>
<dbReference type="Proteomes" id="UP000198935">
    <property type="component" value="Unassembled WGS sequence"/>
</dbReference>
<proteinExistence type="predicted"/>
<name>A0A1H3U697_9BACI</name>
<organism evidence="2 3">
    <name type="scientific">Evansella caseinilytica</name>
    <dbReference type="NCBI Taxonomy" id="1503961"/>
    <lineage>
        <taxon>Bacteria</taxon>
        <taxon>Bacillati</taxon>
        <taxon>Bacillota</taxon>
        <taxon>Bacilli</taxon>
        <taxon>Bacillales</taxon>
        <taxon>Bacillaceae</taxon>
        <taxon>Evansella</taxon>
    </lineage>
</organism>
<dbReference type="OrthoDB" id="2991597at2"/>
<evidence type="ECO:0000313" key="3">
    <source>
        <dbReference type="Proteomes" id="UP000198935"/>
    </source>
</evidence>
<accession>A0A1H3U697</accession>
<gene>
    <name evidence="2" type="ORF">SAMN05421736_1192</name>
</gene>
<dbReference type="AlphaFoldDB" id="A0A1H3U697"/>
<keyword evidence="3" id="KW-1185">Reference proteome</keyword>